<dbReference type="OrthoDB" id="5985366at2759"/>
<dbReference type="EMBL" id="CACRXK020002296">
    <property type="protein sequence ID" value="CAB3993626.1"/>
    <property type="molecule type" value="Genomic_DNA"/>
</dbReference>
<keyword evidence="2" id="KW-0418">Kinase</keyword>
<dbReference type="SUPFAM" id="SSF52540">
    <property type="entry name" value="P-loop containing nucleoside triphosphate hydrolases"/>
    <property type="match status" value="1"/>
</dbReference>
<dbReference type="PROSITE" id="PS50011">
    <property type="entry name" value="PROTEIN_KINASE_DOM"/>
    <property type="match status" value="1"/>
</dbReference>
<protein>
    <submittedName>
        <fullName evidence="2">Dual specificity kinase shkA</fullName>
    </submittedName>
</protein>
<evidence type="ECO:0000313" key="2">
    <source>
        <dbReference type="EMBL" id="CAB3993626.1"/>
    </source>
</evidence>
<dbReference type="InterPro" id="IPR001245">
    <property type="entry name" value="Ser-Thr/Tyr_kinase_cat_dom"/>
</dbReference>
<feature type="non-terminal residue" evidence="2">
    <location>
        <position position="940"/>
    </location>
</feature>
<organism evidence="2 3">
    <name type="scientific">Paramuricea clavata</name>
    <name type="common">Red gorgonian</name>
    <name type="synonym">Violescent sea-whip</name>
    <dbReference type="NCBI Taxonomy" id="317549"/>
    <lineage>
        <taxon>Eukaryota</taxon>
        <taxon>Metazoa</taxon>
        <taxon>Cnidaria</taxon>
        <taxon>Anthozoa</taxon>
        <taxon>Octocorallia</taxon>
        <taxon>Malacalcyonacea</taxon>
        <taxon>Plexauridae</taxon>
        <taxon>Paramuricea</taxon>
    </lineage>
</organism>
<keyword evidence="2" id="KW-0808">Transferase</keyword>
<dbReference type="InterPro" id="IPR027417">
    <property type="entry name" value="P-loop_NTPase"/>
</dbReference>
<dbReference type="Pfam" id="PF00350">
    <property type="entry name" value="Dynamin_N"/>
    <property type="match status" value="1"/>
</dbReference>
<evidence type="ECO:0000313" key="3">
    <source>
        <dbReference type="Proteomes" id="UP001152795"/>
    </source>
</evidence>
<dbReference type="InterPro" id="IPR045063">
    <property type="entry name" value="Dynamin_N"/>
</dbReference>
<dbReference type="Proteomes" id="UP001152795">
    <property type="component" value="Unassembled WGS sequence"/>
</dbReference>
<dbReference type="GO" id="GO:0004672">
    <property type="term" value="F:protein kinase activity"/>
    <property type="evidence" value="ECO:0007669"/>
    <property type="project" value="InterPro"/>
</dbReference>
<sequence>RNLSWKFHINVICILQAFSVFADARKEDILKRTKLLSFYKNFEDILKNCDEKLQESLSRKIDIVKEVEQKRKNLEVEEYVVLVAGETSSGKSSLINLILGENILPCGTLPMTHTICEMRYGETRKVIAHYRDQQRQQEELILLDPTEGQSYIQQLHDYLAQDKNRDEGSRFEKCELFWPHDLLKNGIVIVDSPGIGERHVLNRVVTDYLLKAFCFLYVINSDNGGGVQRDRVISLLQCVRNQSLESFLCECAVFVCNKWDQIEIKGTDAESRVRKYITERLENTWPNLKPQSQVVELSTKNAAESQNYGIISQQFVAVMNAVRTMMLKTIGARLKAECRWLDTILSQTIFHTKLVVDSAMKDDLARKLALAIEKLAKIKHEHNESMKSLEDEFEIKKRDTVDKLSEYVSSDVFKIDVTSWSEDQCPQLEKSWEETEKKIDETIKQRFIDEIEKWETENNIIAGARNSLFVKLTRQKNLLHMRIQNVEDYIVQDAAPVQNTDETRSLYNWQKILIGALSPIWAPMAIVFGLFSLPFLSVIAIRNAVQAAGDKVSYKKNKPSYMAKKAEEFLHYCINQMIFHPFVLQQLQEINKDMVNAKHEITEIIAANKLYLWKLIEESALIEKDAKIYAQVCVNCSNIRGELSVFAIEDVWLSDISFKNLEWDARALIDRGAFADVFKARMITADEGWLNVSLKVCNKVLTTQNASILLAEEQTLRILDHKNVVKFYGRALQREDSGVKLIFAMELCAGNLRSFLSAQPECIPANSPYSLAEVVRATVQRAKDIAMGLQYLHELGIVHRDLKPEKILIGMDNCLKIADVAISKSVNEVTGTGFRTVLYMAPEILAAEIPDVRSDIYSFGLILWEMWYGKVAFSELGVISRKEFSKLIEKKHRRPTIFKEGVFPPIPTFESLMKNCWATDQLVRLTADECVAQLDAILTR</sequence>
<evidence type="ECO:0000256" key="1">
    <source>
        <dbReference type="ARBA" id="ARBA00008171"/>
    </source>
</evidence>
<comment type="similarity">
    <text evidence="1">Belongs to the protein kinase superfamily. TKL Ser/Thr protein kinase family. ROCO subfamily.</text>
</comment>
<keyword evidence="3" id="KW-1185">Reference proteome</keyword>
<accession>A0A7D9DT45</accession>
<dbReference type="Pfam" id="PF07714">
    <property type="entry name" value="PK_Tyr_Ser-Thr"/>
    <property type="match status" value="1"/>
</dbReference>
<dbReference type="AlphaFoldDB" id="A0A7D9DT45"/>
<dbReference type="GO" id="GO:0005524">
    <property type="term" value="F:ATP binding"/>
    <property type="evidence" value="ECO:0007669"/>
    <property type="project" value="InterPro"/>
</dbReference>
<name>A0A7D9DT45_PARCT</name>
<proteinExistence type="inferred from homology"/>
<comment type="caution">
    <text evidence="2">The sequence shown here is derived from an EMBL/GenBank/DDBJ whole genome shotgun (WGS) entry which is preliminary data.</text>
</comment>
<dbReference type="PANTHER" id="PTHR26392:SF92">
    <property type="entry name" value="PROTEIN KINASE DOMAIN-CONTAINING PROTEIN"/>
    <property type="match status" value="1"/>
</dbReference>
<gene>
    <name evidence="2" type="ORF">PACLA_8A066342</name>
</gene>
<dbReference type="InterPro" id="IPR000719">
    <property type="entry name" value="Prot_kinase_dom"/>
</dbReference>
<dbReference type="PANTHER" id="PTHR26392">
    <property type="entry name" value="MITOGEN-ACTIVATED PROTEIN KINASE KINASE KINASE 7-RELATED"/>
    <property type="match status" value="1"/>
</dbReference>
<dbReference type="SUPFAM" id="SSF56112">
    <property type="entry name" value="Protein kinase-like (PK-like)"/>
    <property type="match status" value="1"/>
</dbReference>
<dbReference type="InterPro" id="IPR011009">
    <property type="entry name" value="Kinase-like_dom_sf"/>
</dbReference>
<dbReference type="Gene3D" id="3.40.50.300">
    <property type="entry name" value="P-loop containing nucleotide triphosphate hydrolases"/>
    <property type="match status" value="1"/>
</dbReference>
<dbReference type="Gene3D" id="1.10.510.10">
    <property type="entry name" value="Transferase(Phosphotransferase) domain 1"/>
    <property type="match status" value="1"/>
</dbReference>
<reference evidence="2" key="1">
    <citation type="submission" date="2020-04" db="EMBL/GenBank/DDBJ databases">
        <authorList>
            <person name="Alioto T."/>
            <person name="Alioto T."/>
            <person name="Gomez Garrido J."/>
        </authorList>
    </citation>
    <scope>NUCLEOTIDE SEQUENCE</scope>
    <source>
        <strain evidence="2">A484AB</strain>
    </source>
</reference>